<name>A0ABP8GEU1_9BURK</name>
<dbReference type="InterPro" id="IPR005000">
    <property type="entry name" value="Aldolase/citrate-lyase_domain"/>
</dbReference>
<dbReference type="InterPro" id="IPR011206">
    <property type="entry name" value="Citrate_lyase_beta/mcl1/mcl2"/>
</dbReference>
<evidence type="ECO:0000256" key="2">
    <source>
        <dbReference type="ARBA" id="ARBA00022723"/>
    </source>
</evidence>
<dbReference type="Proteomes" id="UP001501671">
    <property type="component" value="Unassembled WGS sequence"/>
</dbReference>
<evidence type="ECO:0000313" key="5">
    <source>
        <dbReference type="EMBL" id="GAA4323085.1"/>
    </source>
</evidence>
<evidence type="ECO:0000259" key="4">
    <source>
        <dbReference type="Pfam" id="PF03328"/>
    </source>
</evidence>
<dbReference type="Pfam" id="PF03328">
    <property type="entry name" value="HpcH_HpaI"/>
    <property type="match status" value="1"/>
</dbReference>
<evidence type="ECO:0000313" key="6">
    <source>
        <dbReference type="Proteomes" id="UP001501671"/>
    </source>
</evidence>
<dbReference type="InterPro" id="IPR015813">
    <property type="entry name" value="Pyrv/PenolPyrv_kinase-like_dom"/>
</dbReference>
<dbReference type="EMBL" id="BAABFO010000001">
    <property type="protein sequence ID" value="GAA4323085.1"/>
    <property type="molecule type" value="Genomic_DNA"/>
</dbReference>
<feature type="domain" description="HpcH/HpaI aldolase/citrate lyase" evidence="4">
    <location>
        <begin position="13"/>
        <end position="231"/>
    </location>
</feature>
<comment type="cofactor">
    <cofactor evidence="1">
        <name>Mg(2+)</name>
        <dbReference type="ChEBI" id="CHEBI:18420"/>
    </cofactor>
</comment>
<proteinExistence type="predicted"/>
<gene>
    <name evidence="5" type="ORF">GCM10023144_03650</name>
</gene>
<dbReference type="Gene3D" id="3.20.20.60">
    <property type="entry name" value="Phosphoenolpyruvate-binding domains"/>
    <property type="match status" value="1"/>
</dbReference>
<reference evidence="6" key="1">
    <citation type="journal article" date="2019" name="Int. J. Syst. Evol. Microbiol.">
        <title>The Global Catalogue of Microorganisms (GCM) 10K type strain sequencing project: providing services to taxonomists for standard genome sequencing and annotation.</title>
        <authorList>
            <consortium name="The Broad Institute Genomics Platform"/>
            <consortium name="The Broad Institute Genome Sequencing Center for Infectious Disease"/>
            <person name="Wu L."/>
            <person name="Ma J."/>
        </authorList>
    </citation>
    <scope>NUCLEOTIDE SEQUENCE [LARGE SCALE GENOMIC DNA]</scope>
    <source>
        <strain evidence="6">JCM 17666</strain>
    </source>
</reference>
<dbReference type="PANTHER" id="PTHR32308">
    <property type="entry name" value="LYASE BETA SUBUNIT, PUTATIVE (AFU_ORTHOLOGUE AFUA_4G13030)-RELATED"/>
    <property type="match status" value="1"/>
</dbReference>
<accession>A0ABP8GEU1</accession>
<evidence type="ECO:0000256" key="1">
    <source>
        <dbReference type="ARBA" id="ARBA00001946"/>
    </source>
</evidence>
<dbReference type="InterPro" id="IPR040442">
    <property type="entry name" value="Pyrv_kinase-like_dom_sf"/>
</dbReference>
<keyword evidence="3" id="KW-0460">Magnesium</keyword>
<organism evidence="5 6">
    <name type="scientific">Pigmentiphaga soli</name>
    <dbReference type="NCBI Taxonomy" id="1007095"/>
    <lineage>
        <taxon>Bacteria</taxon>
        <taxon>Pseudomonadati</taxon>
        <taxon>Pseudomonadota</taxon>
        <taxon>Betaproteobacteria</taxon>
        <taxon>Burkholderiales</taxon>
        <taxon>Alcaligenaceae</taxon>
        <taxon>Pigmentiphaga</taxon>
    </lineage>
</organism>
<keyword evidence="6" id="KW-1185">Reference proteome</keyword>
<protein>
    <submittedName>
        <fullName evidence="5">CoA ester lyase</fullName>
    </submittedName>
</protein>
<keyword evidence="5" id="KW-0456">Lyase</keyword>
<dbReference type="PANTHER" id="PTHR32308:SF0">
    <property type="entry name" value="HPCH_HPAI ALDOLASE_CITRATE LYASE DOMAIN-CONTAINING PROTEIN"/>
    <property type="match status" value="1"/>
</dbReference>
<dbReference type="PIRSF" id="PIRSF015582">
    <property type="entry name" value="Cit_lyase_B"/>
    <property type="match status" value="1"/>
</dbReference>
<keyword evidence="2" id="KW-0479">Metal-binding</keyword>
<comment type="caution">
    <text evidence="5">The sequence shown here is derived from an EMBL/GenBank/DDBJ whole genome shotgun (WGS) entry which is preliminary data.</text>
</comment>
<evidence type="ECO:0000256" key="3">
    <source>
        <dbReference type="ARBA" id="ARBA00022842"/>
    </source>
</evidence>
<dbReference type="SUPFAM" id="SSF51621">
    <property type="entry name" value="Phosphoenolpyruvate/pyruvate domain"/>
    <property type="match status" value="1"/>
</dbReference>
<sequence length="303" mass="32221">MKMNEESELPVWRSLLFVPANVPRFVEKAASCGADAIIVDLEDSVPLDAKDVARGGVAGTVRAVGAGGADVLVRVNQPLELCVRDFEAAIAPEVRALVLPKTESAGHVQLLAELADRIERKKGMRVGHTRFVVAVESPGALEQICAIAAAHSRNVAIIAGGEDFALATGSIPTPETMLYPRQRSVIAASCAGLLPLGLISSVADFNDADAYRAAIARSRSFGLRGSTCIHPKVVPLLNAGFRPGDDELAAARRVVDAFVQATEAGRASLQVDGKMVDYPIYERALRLIEVDARIRARESRGAH</sequence>
<dbReference type="RefSeq" id="WP_345245716.1">
    <property type="nucleotide sequence ID" value="NZ_BAABFO010000001.1"/>
</dbReference>
<dbReference type="GO" id="GO:0016829">
    <property type="term" value="F:lyase activity"/>
    <property type="evidence" value="ECO:0007669"/>
    <property type="project" value="UniProtKB-KW"/>
</dbReference>